<dbReference type="Gene3D" id="3.30.420.10">
    <property type="entry name" value="Ribonuclease H-like superfamily/Ribonuclease H"/>
    <property type="match status" value="1"/>
</dbReference>
<dbReference type="InterPro" id="IPR036397">
    <property type="entry name" value="RNaseH_sf"/>
</dbReference>
<keyword evidence="4" id="KW-1185">Reference proteome</keyword>
<dbReference type="PROSITE" id="PS50879">
    <property type="entry name" value="RNASE_H_1"/>
    <property type="match status" value="1"/>
</dbReference>
<dbReference type="Proteomes" id="UP000652761">
    <property type="component" value="Unassembled WGS sequence"/>
</dbReference>
<accession>A0A843VQQ6</accession>
<dbReference type="InterPro" id="IPR044730">
    <property type="entry name" value="RNase_H-like_dom_plant"/>
</dbReference>
<sequence length="172" mass="18826">MQHPLAFSSTQEEAENPPVTTGLPFNKGNKPPTHSSLNVDGACKGNPGDCGGGGCIRDSKGNIQMAFSYFYGDGTSMLAEIRALCDGLKLAASTGYQLSAVYSDSQSLVNSLNDGKMISWRSYRWWREAHMLLTQQHIHFSHVFREANQLADSLANFASPVDRLNQIDIKIS</sequence>
<dbReference type="GO" id="GO:0004523">
    <property type="term" value="F:RNA-DNA hybrid ribonuclease activity"/>
    <property type="evidence" value="ECO:0007669"/>
    <property type="project" value="InterPro"/>
</dbReference>
<evidence type="ECO:0000256" key="1">
    <source>
        <dbReference type="SAM" id="MobiDB-lite"/>
    </source>
</evidence>
<evidence type="ECO:0000259" key="2">
    <source>
        <dbReference type="PROSITE" id="PS50879"/>
    </source>
</evidence>
<proteinExistence type="predicted"/>
<dbReference type="InterPro" id="IPR053151">
    <property type="entry name" value="RNase_H-like"/>
</dbReference>
<dbReference type="PANTHER" id="PTHR47723">
    <property type="entry name" value="OS05G0353850 PROTEIN"/>
    <property type="match status" value="1"/>
</dbReference>
<dbReference type="PANTHER" id="PTHR47723:SF19">
    <property type="entry name" value="POLYNUCLEOTIDYL TRANSFERASE, RIBONUCLEASE H-LIKE SUPERFAMILY PROTEIN"/>
    <property type="match status" value="1"/>
</dbReference>
<dbReference type="AlphaFoldDB" id="A0A843VQQ6"/>
<dbReference type="SUPFAM" id="SSF53098">
    <property type="entry name" value="Ribonuclease H-like"/>
    <property type="match status" value="1"/>
</dbReference>
<dbReference type="InterPro" id="IPR002156">
    <property type="entry name" value="RNaseH_domain"/>
</dbReference>
<gene>
    <name evidence="3" type="ORF">Taro_031706</name>
</gene>
<reference evidence="3" key="1">
    <citation type="submission" date="2017-07" db="EMBL/GenBank/DDBJ databases">
        <title>Taro Niue Genome Assembly and Annotation.</title>
        <authorList>
            <person name="Atibalentja N."/>
            <person name="Keating K."/>
            <person name="Fields C.J."/>
        </authorList>
    </citation>
    <scope>NUCLEOTIDE SEQUENCE</scope>
    <source>
        <strain evidence="3">Niue_2</strain>
        <tissue evidence="3">Leaf</tissue>
    </source>
</reference>
<dbReference type="InterPro" id="IPR012337">
    <property type="entry name" value="RNaseH-like_sf"/>
</dbReference>
<feature type="domain" description="RNase H type-1" evidence="2">
    <location>
        <begin position="31"/>
        <end position="160"/>
    </location>
</feature>
<dbReference type="GO" id="GO:0003676">
    <property type="term" value="F:nucleic acid binding"/>
    <property type="evidence" value="ECO:0007669"/>
    <property type="project" value="InterPro"/>
</dbReference>
<dbReference type="EMBL" id="NMUH01002278">
    <property type="protein sequence ID" value="MQL98988.1"/>
    <property type="molecule type" value="Genomic_DNA"/>
</dbReference>
<protein>
    <recommendedName>
        <fullName evidence="2">RNase H type-1 domain-containing protein</fullName>
    </recommendedName>
</protein>
<dbReference type="Pfam" id="PF13456">
    <property type="entry name" value="RVT_3"/>
    <property type="match status" value="1"/>
</dbReference>
<evidence type="ECO:0000313" key="3">
    <source>
        <dbReference type="EMBL" id="MQL98988.1"/>
    </source>
</evidence>
<organism evidence="3 4">
    <name type="scientific">Colocasia esculenta</name>
    <name type="common">Wild taro</name>
    <name type="synonym">Arum esculentum</name>
    <dbReference type="NCBI Taxonomy" id="4460"/>
    <lineage>
        <taxon>Eukaryota</taxon>
        <taxon>Viridiplantae</taxon>
        <taxon>Streptophyta</taxon>
        <taxon>Embryophyta</taxon>
        <taxon>Tracheophyta</taxon>
        <taxon>Spermatophyta</taxon>
        <taxon>Magnoliopsida</taxon>
        <taxon>Liliopsida</taxon>
        <taxon>Araceae</taxon>
        <taxon>Aroideae</taxon>
        <taxon>Colocasieae</taxon>
        <taxon>Colocasia</taxon>
    </lineage>
</organism>
<comment type="caution">
    <text evidence="3">The sequence shown here is derived from an EMBL/GenBank/DDBJ whole genome shotgun (WGS) entry which is preliminary data.</text>
</comment>
<dbReference type="CDD" id="cd06222">
    <property type="entry name" value="RNase_H_like"/>
    <property type="match status" value="1"/>
</dbReference>
<name>A0A843VQQ6_COLES</name>
<evidence type="ECO:0000313" key="4">
    <source>
        <dbReference type="Proteomes" id="UP000652761"/>
    </source>
</evidence>
<dbReference type="OrthoDB" id="597234at2759"/>
<feature type="region of interest" description="Disordered" evidence="1">
    <location>
        <begin position="1"/>
        <end position="40"/>
    </location>
</feature>